<name>A0A8J6YWL9_9RHOB</name>
<evidence type="ECO:0000313" key="9">
    <source>
        <dbReference type="EMBL" id="MBE3638962.1"/>
    </source>
</evidence>
<evidence type="ECO:0000256" key="2">
    <source>
        <dbReference type="ARBA" id="ARBA00005811"/>
    </source>
</evidence>
<dbReference type="GO" id="GO:0015031">
    <property type="term" value="P:protein transport"/>
    <property type="evidence" value="ECO:0007669"/>
    <property type="project" value="UniProtKB-KW"/>
</dbReference>
<sequence>MRLAQPQKRQPAESIIPMINVVFLLLIFFLMTAQIAPPAPFEVDPPASESDARPEGEMVLHVDAEGRYGFREHAGGDEVLAALKAAMPPCPEPCAAPAPLQIRVDAGLPAPKLAALMAKLPEAGIRRAEIVTAVR</sequence>
<comment type="similarity">
    <text evidence="2 7">Belongs to the ExbD/TolR family.</text>
</comment>
<comment type="caution">
    <text evidence="9">The sequence shown here is derived from an EMBL/GenBank/DDBJ whole genome shotgun (WGS) entry which is preliminary data.</text>
</comment>
<keyword evidence="5 8" id="KW-1133">Transmembrane helix</keyword>
<evidence type="ECO:0000256" key="8">
    <source>
        <dbReference type="SAM" id="Phobius"/>
    </source>
</evidence>
<dbReference type="GO" id="GO:0022857">
    <property type="term" value="F:transmembrane transporter activity"/>
    <property type="evidence" value="ECO:0007669"/>
    <property type="project" value="InterPro"/>
</dbReference>
<comment type="subcellular location">
    <subcellularLocation>
        <location evidence="1">Cell membrane</location>
        <topology evidence="1">Single-pass membrane protein</topology>
    </subcellularLocation>
    <subcellularLocation>
        <location evidence="7">Cell membrane</location>
        <topology evidence="7">Single-pass type II membrane protein</topology>
    </subcellularLocation>
</comment>
<reference evidence="9" key="1">
    <citation type="submission" date="2020-09" db="EMBL/GenBank/DDBJ databases">
        <title>A novel bacterium of genus Mangrovicoccus, isolated from South China Sea.</title>
        <authorList>
            <person name="Huang H."/>
            <person name="Mo K."/>
            <person name="Hu Y."/>
        </authorList>
    </citation>
    <scope>NUCLEOTIDE SEQUENCE</scope>
    <source>
        <strain evidence="9">HB182678</strain>
    </source>
</reference>
<keyword evidence="6 8" id="KW-0472">Membrane</keyword>
<keyword evidence="10" id="KW-1185">Reference proteome</keyword>
<dbReference type="Proteomes" id="UP000609121">
    <property type="component" value="Unassembled WGS sequence"/>
</dbReference>
<dbReference type="AlphaFoldDB" id="A0A8J6YWL9"/>
<evidence type="ECO:0000313" key="10">
    <source>
        <dbReference type="Proteomes" id="UP000609121"/>
    </source>
</evidence>
<evidence type="ECO:0000256" key="7">
    <source>
        <dbReference type="RuleBase" id="RU003879"/>
    </source>
</evidence>
<dbReference type="Pfam" id="PF02472">
    <property type="entry name" value="ExbD"/>
    <property type="match status" value="1"/>
</dbReference>
<proteinExistence type="inferred from homology"/>
<dbReference type="RefSeq" id="WP_193183130.1">
    <property type="nucleotide sequence ID" value="NZ_JACVXA010000035.1"/>
</dbReference>
<evidence type="ECO:0000256" key="6">
    <source>
        <dbReference type="ARBA" id="ARBA00023136"/>
    </source>
</evidence>
<dbReference type="GO" id="GO:0005886">
    <property type="term" value="C:plasma membrane"/>
    <property type="evidence" value="ECO:0007669"/>
    <property type="project" value="UniProtKB-SubCell"/>
</dbReference>
<dbReference type="EMBL" id="JACVXA010000035">
    <property type="protein sequence ID" value="MBE3638962.1"/>
    <property type="molecule type" value="Genomic_DNA"/>
</dbReference>
<gene>
    <name evidence="9" type="ORF">ICN82_12190</name>
</gene>
<feature type="transmembrane region" description="Helical" evidence="8">
    <location>
        <begin position="12"/>
        <end position="31"/>
    </location>
</feature>
<evidence type="ECO:0000256" key="5">
    <source>
        <dbReference type="ARBA" id="ARBA00022989"/>
    </source>
</evidence>
<evidence type="ECO:0000256" key="4">
    <source>
        <dbReference type="ARBA" id="ARBA00022692"/>
    </source>
</evidence>
<dbReference type="PANTHER" id="PTHR30558">
    <property type="entry name" value="EXBD MEMBRANE COMPONENT OF PMF-DRIVEN MACROMOLECULE IMPORT SYSTEM"/>
    <property type="match status" value="1"/>
</dbReference>
<keyword evidence="4 7" id="KW-0812">Transmembrane</keyword>
<keyword evidence="7" id="KW-0653">Protein transport</keyword>
<evidence type="ECO:0000256" key="3">
    <source>
        <dbReference type="ARBA" id="ARBA00022475"/>
    </source>
</evidence>
<protein>
    <submittedName>
        <fullName evidence="9">Biopolymer transporter ExbD</fullName>
    </submittedName>
</protein>
<dbReference type="InterPro" id="IPR003400">
    <property type="entry name" value="ExbD"/>
</dbReference>
<organism evidence="9 10">
    <name type="scientific">Mangrovicoccus algicola</name>
    <dbReference type="NCBI Taxonomy" id="2771008"/>
    <lineage>
        <taxon>Bacteria</taxon>
        <taxon>Pseudomonadati</taxon>
        <taxon>Pseudomonadota</taxon>
        <taxon>Alphaproteobacteria</taxon>
        <taxon>Rhodobacterales</taxon>
        <taxon>Paracoccaceae</taxon>
        <taxon>Mangrovicoccus</taxon>
    </lineage>
</organism>
<accession>A0A8J6YWL9</accession>
<keyword evidence="3" id="KW-1003">Cell membrane</keyword>
<keyword evidence="7" id="KW-0813">Transport</keyword>
<evidence type="ECO:0000256" key="1">
    <source>
        <dbReference type="ARBA" id="ARBA00004162"/>
    </source>
</evidence>
<dbReference type="PANTHER" id="PTHR30558:SF15">
    <property type="entry name" value="BIOPOLYMER TRANSPORT PROTEIN EXBD1"/>
    <property type="match status" value="1"/>
</dbReference>